<keyword evidence="2" id="KW-1185">Reference proteome</keyword>
<dbReference type="Proteomes" id="UP000798662">
    <property type="component" value="Chromosome 3"/>
</dbReference>
<evidence type="ECO:0000313" key="2">
    <source>
        <dbReference type="Proteomes" id="UP000798662"/>
    </source>
</evidence>
<gene>
    <name evidence="1" type="ORF">I4F81_009713</name>
</gene>
<name>A0ACC3CB56_PYRYE</name>
<evidence type="ECO:0000313" key="1">
    <source>
        <dbReference type="EMBL" id="KAK1867206.1"/>
    </source>
</evidence>
<comment type="caution">
    <text evidence="1">The sequence shown here is derived from an EMBL/GenBank/DDBJ whole genome shotgun (WGS) entry which is preliminary data.</text>
</comment>
<proteinExistence type="predicted"/>
<sequence length="263" mass="27431">MSVGVRGGGRGMGCSGARGNRRPGRQGAKEGRGKGRGIAATERGRRAEEREVAAACEWSTWAGACGGSWLRRKHSQRGAGPLVPLPSLCERPLLHQHPPNPSPRPLHHTGGGRAQLGQGGGGGLGEQWDTPPRSSRRPRGQPRAGRRWGVTGGEELNRWHGCHQCAHCGGSGGISGGSGGGGGGGQRSIPPPPLPFATTLSPTSLSRPPPLLPHRHRRPPPQPPPRLPLAPRGGGRRSPRRPTTVRTARSGCGKTGGERGRRG</sequence>
<accession>A0ACC3CB56</accession>
<dbReference type="EMBL" id="CM020620">
    <property type="protein sequence ID" value="KAK1867206.1"/>
    <property type="molecule type" value="Genomic_DNA"/>
</dbReference>
<protein>
    <submittedName>
        <fullName evidence="1">Uncharacterized protein</fullName>
    </submittedName>
</protein>
<organism evidence="1 2">
    <name type="scientific">Pyropia yezoensis</name>
    <name type="common">Susabi-nori</name>
    <name type="synonym">Porphyra yezoensis</name>
    <dbReference type="NCBI Taxonomy" id="2788"/>
    <lineage>
        <taxon>Eukaryota</taxon>
        <taxon>Rhodophyta</taxon>
        <taxon>Bangiophyceae</taxon>
        <taxon>Bangiales</taxon>
        <taxon>Bangiaceae</taxon>
        <taxon>Pyropia</taxon>
    </lineage>
</organism>
<reference evidence="1" key="1">
    <citation type="submission" date="2019-11" db="EMBL/GenBank/DDBJ databases">
        <title>Nori genome reveals adaptations in red seaweeds to the harsh intertidal environment.</title>
        <authorList>
            <person name="Wang D."/>
            <person name="Mao Y."/>
        </authorList>
    </citation>
    <scope>NUCLEOTIDE SEQUENCE</scope>
    <source>
        <tissue evidence="1">Gametophyte</tissue>
    </source>
</reference>